<feature type="region of interest" description="Disordered" evidence="1">
    <location>
        <begin position="236"/>
        <end position="266"/>
    </location>
</feature>
<dbReference type="PROSITE" id="PS50076">
    <property type="entry name" value="DNAJ_2"/>
    <property type="match status" value="1"/>
</dbReference>
<evidence type="ECO:0000259" key="2">
    <source>
        <dbReference type="PROSITE" id="PS50076"/>
    </source>
</evidence>
<feature type="domain" description="J" evidence="2">
    <location>
        <begin position="21"/>
        <end position="137"/>
    </location>
</feature>
<dbReference type="Gene3D" id="1.10.287.110">
    <property type="entry name" value="DnaJ domain"/>
    <property type="match status" value="1"/>
</dbReference>
<accession>A0A3L6FPK0</accession>
<dbReference type="InterPro" id="IPR036869">
    <property type="entry name" value="J_dom_sf"/>
</dbReference>
<dbReference type="Proteomes" id="UP000251960">
    <property type="component" value="Chromosome 3"/>
</dbReference>
<dbReference type="AlphaFoldDB" id="A0A3L6FPK0"/>
<name>A0A3L6FPK0_MAIZE</name>
<gene>
    <name evidence="3" type="primary">ATJ6_1</name>
    <name evidence="3" type="ORF">Zm00014a_037581</name>
</gene>
<evidence type="ECO:0000313" key="3">
    <source>
        <dbReference type="EMBL" id="PWZ33607.1"/>
    </source>
</evidence>
<evidence type="ECO:0000256" key="1">
    <source>
        <dbReference type="SAM" id="MobiDB-lite"/>
    </source>
</evidence>
<dbReference type="EMBL" id="NCVQ01000004">
    <property type="protein sequence ID" value="PWZ33607.1"/>
    <property type="molecule type" value="Genomic_DNA"/>
</dbReference>
<dbReference type="SMART" id="SM00271">
    <property type="entry name" value="DnaJ"/>
    <property type="match status" value="1"/>
</dbReference>
<dbReference type="Pfam" id="PF23302">
    <property type="entry name" value="HTH_DNAJC9"/>
    <property type="match status" value="1"/>
</dbReference>
<feature type="compositionally biased region" description="Basic residues" evidence="1">
    <location>
        <begin position="257"/>
        <end position="266"/>
    </location>
</feature>
<dbReference type="InterPro" id="IPR056453">
    <property type="entry name" value="HTH_DNAJC9"/>
</dbReference>
<dbReference type="Pfam" id="PF00226">
    <property type="entry name" value="DnaJ"/>
    <property type="match status" value="1"/>
</dbReference>
<sequence length="266" mass="31150">LSGSVSISQFSDLISCLFFFYHVKILGVEKTASQQEIKKAYHKLALRLHPDKNPGDEKRALYSFLEMQRKELYMMILASLMMHWWEKLQTIFRSTSEQCTRKCIARVTEADIEEFEAKYRGSDSEKTDLKELYTKYKGNMNMLFCTMICSEPKLDSHRFKDIIDEAIGEGELKSTKVYEKWAKKISGMEPPTNPLERRAKKRKNSEENDLILAISQRRAEREKQFNSILSNIMSKCDSKASSSEPTEEEFEQAQQRLKSRRAKRRK</sequence>
<dbReference type="GO" id="GO:0005783">
    <property type="term" value="C:endoplasmic reticulum"/>
    <property type="evidence" value="ECO:0007669"/>
    <property type="project" value="UniProtKB-ARBA"/>
</dbReference>
<dbReference type="SUPFAM" id="SSF46565">
    <property type="entry name" value="Chaperone J-domain"/>
    <property type="match status" value="1"/>
</dbReference>
<dbReference type="PANTHER" id="PTHR44916">
    <property type="entry name" value="CHAPERONE DNAJ-DOMAIN SUPERFAMILY PROTEIN-RELATED"/>
    <property type="match status" value="1"/>
</dbReference>
<dbReference type="CDD" id="cd06257">
    <property type="entry name" value="DnaJ"/>
    <property type="match status" value="1"/>
</dbReference>
<feature type="non-terminal residue" evidence="3">
    <location>
        <position position="1"/>
    </location>
</feature>
<dbReference type="PANTHER" id="PTHR44916:SF1">
    <property type="entry name" value="CHAPERONE DNAJ-DOMAIN SUPERFAMILY PROTEIN-RELATED"/>
    <property type="match status" value="1"/>
</dbReference>
<dbReference type="PRINTS" id="PR00625">
    <property type="entry name" value="JDOMAIN"/>
</dbReference>
<dbReference type="ExpressionAtlas" id="A0A3L6FPK0">
    <property type="expression patterns" value="baseline and differential"/>
</dbReference>
<dbReference type="InterPro" id="IPR001623">
    <property type="entry name" value="DnaJ_domain"/>
</dbReference>
<dbReference type="InterPro" id="IPR042977">
    <property type="entry name" value="AtJ6-like"/>
</dbReference>
<protein>
    <submittedName>
        <fullName evidence="3">Chaperone protein dnaJ 6</fullName>
    </submittedName>
</protein>
<reference evidence="3 4" key="1">
    <citation type="journal article" date="2018" name="Nat. Genet.">
        <title>Extensive intraspecific gene order and gene structural variations between Mo17 and other maize genomes.</title>
        <authorList>
            <person name="Sun S."/>
            <person name="Zhou Y."/>
            <person name="Chen J."/>
            <person name="Shi J."/>
            <person name="Zhao H."/>
            <person name="Zhao H."/>
            <person name="Song W."/>
            <person name="Zhang M."/>
            <person name="Cui Y."/>
            <person name="Dong X."/>
            <person name="Liu H."/>
            <person name="Ma X."/>
            <person name="Jiao Y."/>
            <person name="Wang B."/>
            <person name="Wei X."/>
            <person name="Stein J.C."/>
            <person name="Glaubitz J.C."/>
            <person name="Lu F."/>
            <person name="Yu G."/>
            <person name="Liang C."/>
            <person name="Fengler K."/>
            <person name="Li B."/>
            <person name="Rafalski A."/>
            <person name="Schnable P.S."/>
            <person name="Ware D.H."/>
            <person name="Buckler E.S."/>
            <person name="Lai J."/>
        </authorList>
    </citation>
    <scope>NUCLEOTIDE SEQUENCE [LARGE SCALE GENOMIC DNA]</scope>
    <source>
        <strain evidence="4">cv. Missouri 17</strain>
        <tissue evidence="3">Seedling</tissue>
    </source>
</reference>
<organism evidence="3 4">
    <name type="scientific">Zea mays</name>
    <name type="common">Maize</name>
    <dbReference type="NCBI Taxonomy" id="4577"/>
    <lineage>
        <taxon>Eukaryota</taxon>
        <taxon>Viridiplantae</taxon>
        <taxon>Streptophyta</taxon>
        <taxon>Embryophyta</taxon>
        <taxon>Tracheophyta</taxon>
        <taxon>Spermatophyta</taxon>
        <taxon>Magnoliopsida</taxon>
        <taxon>Liliopsida</taxon>
        <taxon>Poales</taxon>
        <taxon>Poaceae</taxon>
        <taxon>PACMAD clade</taxon>
        <taxon>Panicoideae</taxon>
        <taxon>Andropogonodae</taxon>
        <taxon>Andropogoneae</taxon>
        <taxon>Tripsacinae</taxon>
        <taxon>Zea</taxon>
    </lineage>
</organism>
<proteinExistence type="predicted"/>
<evidence type="ECO:0000313" key="4">
    <source>
        <dbReference type="Proteomes" id="UP000251960"/>
    </source>
</evidence>
<comment type="caution">
    <text evidence="3">The sequence shown here is derived from an EMBL/GenBank/DDBJ whole genome shotgun (WGS) entry which is preliminary data.</text>
</comment>